<dbReference type="RefSeq" id="WP_109837135.1">
    <property type="nucleotide sequence ID" value="NZ_QGKM01000015.1"/>
</dbReference>
<dbReference type="CDD" id="cd22233">
    <property type="entry name" value="RHH_CopAso-like"/>
    <property type="match status" value="1"/>
</dbReference>
<dbReference type="EMBL" id="QGKM01000015">
    <property type="protein sequence ID" value="PWQ98669.1"/>
    <property type="molecule type" value="Genomic_DNA"/>
</dbReference>
<dbReference type="SUPFAM" id="SSF47598">
    <property type="entry name" value="Ribbon-helix-helix"/>
    <property type="match status" value="1"/>
</dbReference>
<proteinExistence type="predicted"/>
<reference evidence="2 3" key="1">
    <citation type="submission" date="2018-05" db="EMBL/GenBank/DDBJ databases">
        <title>Leucothrix arctica sp. nov., isolated from Arctic seawater.</title>
        <authorList>
            <person name="Choi A."/>
            <person name="Baek K."/>
        </authorList>
    </citation>
    <scope>NUCLEOTIDE SEQUENCE [LARGE SCALE GENOMIC DNA]</scope>
    <source>
        <strain evidence="2 3">JCM 18388</strain>
    </source>
</reference>
<dbReference type="InterPro" id="IPR013321">
    <property type="entry name" value="Arc_rbn_hlx_hlx"/>
</dbReference>
<feature type="domain" description="Ribbon-helix-helix protein CopG" evidence="1">
    <location>
        <begin position="4"/>
        <end position="42"/>
    </location>
</feature>
<dbReference type="InterPro" id="IPR010985">
    <property type="entry name" value="Ribbon_hlx_hlx"/>
</dbReference>
<evidence type="ECO:0000259" key="1">
    <source>
        <dbReference type="Pfam" id="PF01402"/>
    </source>
</evidence>
<organism evidence="2 3">
    <name type="scientific">Leucothrix pacifica</name>
    <dbReference type="NCBI Taxonomy" id="1247513"/>
    <lineage>
        <taxon>Bacteria</taxon>
        <taxon>Pseudomonadati</taxon>
        <taxon>Pseudomonadota</taxon>
        <taxon>Gammaproteobacteria</taxon>
        <taxon>Thiotrichales</taxon>
        <taxon>Thiotrichaceae</taxon>
        <taxon>Leucothrix</taxon>
    </lineage>
</organism>
<evidence type="ECO:0000313" key="2">
    <source>
        <dbReference type="EMBL" id="PWQ98669.1"/>
    </source>
</evidence>
<dbReference type="Pfam" id="PF01402">
    <property type="entry name" value="RHH_1"/>
    <property type="match status" value="1"/>
</dbReference>
<accession>A0A317CK09</accession>
<protein>
    <submittedName>
        <fullName evidence="2">CopG family transcriptional regulator</fullName>
    </submittedName>
</protein>
<sequence>MATTSVKLNDELTERLKNLADLKRRTPHWLMVEAINRYIEQEEKRTALYADAMESWRDYEETGEHVTWDEARSWLQSWGTEDEQEPPKCHQ</sequence>
<gene>
    <name evidence="2" type="ORF">DKW60_08045</name>
</gene>
<evidence type="ECO:0000313" key="3">
    <source>
        <dbReference type="Proteomes" id="UP000245539"/>
    </source>
</evidence>
<name>A0A317CK09_9GAMM</name>
<dbReference type="Proteomes" id="UP000245539">
    <property type="component" value="Unassembled WGS sequence"/>
</dbReference>
<keyword evidence="3" id="KW-1185">Reference proteome</keyword>
<dbReference type="Gene3D" id="1.10.1220.10">
    <property type="entry name" value="Met repressor-like"/>
    <property type="match status" value="1"/>
</dbReference>
<comment type="caution">
    <text evidence="2">The sequence shown here is derived from an EMBL/GenBank/DDBJ whole genome shotgun (WGS) entry which is preliminary data.</text>
</comment>
<dbReference type="AlphaFoldDB" id="A0A317CK09"/>
<dbReference type="InterPro" id="IPR002145">
    <property type="entry name" value="CopG"/>
</dbReference>
<dbReference type="OrthoDB" id="5624607at2"/>
<dbReference type="GO" id="GO:0006355">
    <property type="term" value="P:regulation of DNA-templated transcription"/>
    <property type="evidence" value="ECO:0007669"/>
    <property type="project" value="InterPro"/>
</dbReference>